<dbReference type="InterPro" id="IPR036324">
    <property type="entry name" value="Mn/Fe_SOD_N_sf"/>
</dbReference>
<evidence type="ECO:0000313" key="2">
    <source>
        <dbReference type="EMBL" id="MCB5445590.1"/>
    </source>
</evidence>
<name>A0A6N3DW81_9FIRM</name>
<proteinExistence type="predicted"/>
<sequence>MKNLILFLLILSINICPSYSYALNFSELKPIKLNYNFYDLNDFINSNELKYSYCQYGAYLDNLNYILKDYKEFKDASLKDLLTNLDSMPDEIALKVKINASNALNYEYFFNNLSSEKTFAKGKILKEINNSFSSFDNFKKEFEKIALNSNSDWIFLALNSQNKLYLTTSKEVSSPVIYKDKIILCLNLDKEIYSNREQIIHNFLNYVDWNIANKNYNSK</sequence>
<keyword evidence="3" id="KW-0560">Oxidoreductase</keyword>
<dbReference type="InterPro" id="IPR019832">
    <property type="entry name" value="Mn/Fe_SOD_C"/>
</dbReference>
<reference evidence="2 4" key="2">
    <citation type="submission" date="2021-10" db="EMBL/GenBank/DDBJ databases">
        <title>Collection of gut derived symbiotic bacterial strains cultured from healthy donors.</title>
        <authorList>
            <person name="Lin H."/>
            <person name="Littmann E."/>
            <person name="Claire K."/>
            <person name="Pamer E."/>
        </authorList>
    </citation>
    <scope>NUCLEOTIDE SEQUENCE [LARGE SCALE GENOMIC DNA]</scope>
    <source>
        <strain evidence="2 4">MSK.17.68</strain>
    </source>
</reference>
<protein>
    <submittedName>
        <fullName evidence="2">Fe-Mn family superoxide dismutase</fullName>
    </submittedName>
    <submittedName>
        <fullName evidence="3">Superoxide dismutase [Mn] 2</fullName>
        <ecNumber evidence="3">1.15.1.1</ecNumber>
    </submittedName>
</protein>
<dbReference type="EMBL" id="CACRUE010000033">
    <property type="protein sequence ID" value="VYU31964.1"/>
    <property type="molecule type" value="Genomic_DNA"/>
</dbReference>
<dbReference type="EC" id="1.15.1.1" evidence="3"/>
<evidence type="ECO:0000313" key="3">
    <source>
        <dbReference type="EMBL" id="VYU31964.1"/>
    </source>
</evidence>
<gene>
    <name evidence="3" type="primary">sodA2</name>
    <name evidence="3" type="ORF">IBLFYP30_02346</name>
    <name evidence="2" type="ORF">LIP50_05155</name>
</gene>
<evidence type="ECO:0000259" key="1">
    <source>
        <dbReference type="Pfam" id="PF02777"/>
    </source>
</evidence>
<evidence type="ECO:0000313" key="4">
    <source>
        <dbReference type="Proteomes" id="UP001299409"/>
    </source>
</evidence>
<dbReference type="PANTHER" id="PTHR43595:SF2">
    <property type="entry name" value="SMALL RIBOSOMAL SUBUNIT PROTEIN MS42"/>
    <property type="match status" value="1"/>
</dbReference>
<organism evidence="3">
    <name type="scientific">Intestinibacter bartlettii</name>
    <dbReference type="NCBI Taxonomy" id="261299"/>
    <lineage>
        <taxon>Bacteria</taxon>
        <taxon>Bacillati</taxon>
        <taxon>Bacillota</taxon>
        <taxon>Clostridia</taxon>
        <taxon>Peptostreptococcales</taxon>
        <taxon>Peptostreptococcaceae</taxon>
        <taxon>Intestinibacter</taxon>
    </lineage>
</organism>
<feature type="domain" description="Manganese/iron superoxide dismutase C-terminal" evidence="1">
    <location>
        <begin position="121"/>
        <end position="214"/>
    </location>
</feature>
<dbReference type="RefSeq" id="WP_022071110.1">
    <property type="nucleotide sequence ID" value="NZ_BAABXU010000001.1"/>
</dbReference>
<keyword evidence="4" id="KW-1185">Reference proteome</keyword>
<dbReference type="GO" id="GO:0046872">
    <property type="term" value="F:metal ion binding"/>
    <property type="evidence" value="ECO:0007669"/>
    <property type="project" value="InterPro"/>
</dbReference>
<reference evidence="3" key="1">
    <citation type="submission" date="2019-11" db="EMBL/GenBank/DDBJ databases">
        <authorList>
            <person name="Feng L."/>
        </authorList>
    </citation>
    <scope>NUCLEOTIDE SEQUENCE</scope>
    <source>
        <strain evidence="3">IbartlettiiLFYP30</strain>
    </source>
</reference>
<dbReference type="Proteomes" id="UP001299409">
    <property type="component" value="Unassembled WGS sequence"/>
</dbReference>
<dbReference type="PANTHER" id="PTHR43595">
    <property type="entry name" value="37S RIBOSOMAL PROTEIN S26, MITOCHONDRIAL"/>
    <property type="match status" value="1"/>
</dbReference>
<dbReference type="Gene3D" id="3.55.40.20">
    <property type="entry name" value="Iron/manganese superoxide dismutase, C-terminal domain"/>
    <property type="match status" value="1"/>
</dbReference>
<dbReference type="GO" id="GO:0004784">
    <property type="term" value="F:superoxide dismutase activity"/>
    <property type="evidence" value="ECO:0007669"/>
    <property type="project" value="UniProtKB-EC"/>
</dbReference>
<accession>A0A6N3DW81</accession>
<dbReference type="Gene3D" id="1.10.287.990">
    <property type="entry name" value="Fe,Mn superoxide dismutase (SOD) domain"/>
    <property type="match status" value="1"/>
</dbReference>
<dbReference type="GO" id="GO:0005737">
    <property type="term" value="C:cytoplasm"/>
    <property type="evidence" value="ECO:0007669"/>
    <property type="project" value="TreeGrafter"/>
</dbReference>
<dbReference type="EMBL" id="JAJBMB010000004">
    <property type="protein sequence ID" value="MCB5445590.1"/>
    <property type="molecule type" value="Genomic_DNA"/>
</dbReference>
<dbReference type="InterPro" id="IPR036314">
    <property type="entry name" value="SOD_C_sf"/>
</dbReference>
<dbReference type="SUPFAM" id="SSF46609">
    <property type="entry name" value="Fe,Mn superoxide dismutase (SOD), N-terminal domain"/>
    <property type="match status" value="1"/>
</dbReference>
<dbReference type="AlphaFoldDB" id="A0A6N3DW81"/>
<dbReference type="SUPFAM" id="SSF54719">
    <property type="entry name" value="Fe,Mn superoxide dismutase (SOD), C-terminal domain"/>
    <property type="match status" value="1"/>
</dbReference>
<dbReference type="Pfam" id="PF02777">
    <property type="entry name" value="Sod_Fe_C"/>
    <property type="match status" value="1"/>
</dbReference>